<dbReference type="InterPro" id="IPR006450">
    <property type="entry name" value="Phage_HK97_gp6-like"/>
</dbReference>
<dbReference type="RefSeq" id="WP_046158595.1">
    <property type="nucleotide sequence ID" value="NZ_JAYFSJ010000002.1"/>
</dbReference>
<gene>
    <name evidence="1" type="ORF">VA599_02805</name>
</gene>
<dbReference type="Proteomes" id="UP001405405">
    <property type="component" value="Unassembled WGS sequence"/>
</dbReference>
<name>A0ABV0CFX9_9NEIS</name>
<protein>
    <submittedName>
        <fullName evidence="1">Head-tail connector protein</fullName>
    </submittedName>
</protein>
<evidence type="ECO:0000313" key="2">
    <source>
        <dbReference type="Proteomes" id="UP001405405"/>
    </source>
</evidence>
<reference evidence="1 2" key="1">
    <citation type="submission" date="2023-12" db="EMBL/GenBank/DDBJ databases">
        <title>Chromobacterium sp. strain TRC.1.1.SA producing antimicrobial pigment.</title>
        <authorList>
            <person name="Verma N."/>
            <person name="Choksket S."/>
            <person name="Pinnaka A.K."/>
            <person name="Korpole S."/>
        </authorList>
    </citation>
    <scope>NUCLEOTIDE SEQUENCE [LARGE SCALE GENOMIC DNA]</scope>
    <source>
        <strain evidence="1 2">TRC1.1.SA</strain>
    </source>
</reference>
<accession>A0ABV0CFX9</accession>
<dbReference type="Pfam" id="PF05135">
    <property type="entry name" value="Phage_connect_1"/>
    <property type="match status" value="1"/>
</dbReference>
<dbReference type="CDD" id="cd08054">
    <property type="entry name" value="gp6"/>
    <property type="match status" value="1"/>
</dbReference>
<dbReference type="NCBIfam" id="TIGR01560">
    <property type="entry name" value="put_DNA_pack"/>
    <property type="match status" value="1"/>
</dbReference>
<dbReference type="InterPro" id="IPR021146">
    <property type="entry name" value="Phage_gp6-like_head-tail"/>
</dbReference>
<keyword evidence="2" id="KW-1185">Reference proteome</keyword>
<organism evidence="1 2">
    <name type="scientific">Chromobacterium indicum</name>
    <dbReference type="NCBI Taxonomy" id="3110228"/>
    <lineage>
        <taxon>Bacteria</taxon>
        <taxon>Pseudomonadati</taxon>
        <taxon>Pseudomonadota</taxon>
        <taxon>Betaproteobacteria</taxon>
        <taxon>Neisseriales</taxon>
        <taxon>Chromobacteriaceae</taxon>
        <taxon>Chromobacterium</taxon>
    </lineage>
</organism>
<dbReference type="EMBL" id="JAYFSJ010000002">
    <property type="protein sequence ID" value="MEN7429658.1"/>
    <property type="molecule type" value="Genomic_DNA"/>
</dbReference>
<comment type="caution">
    <text evidence="1">The sequence shown here is derived from an EMBL/GenBank/DDBJ whole genome shotgun (WGS) entry which is preliminary data.</text>
</comment>
<dbReference type="Gene3D" id="1.10.3230.30">
    <property type="entry name" value="Phage gp6-like head-tail connector protein"/>
    <property type="match status" value="1"/>
</dbReference>
<evidence type="ECO:0000313" key="1">
    <source>
        <dbReference type="EMBL" id="MEN7429658.1"/>
    </source>
</evidence>
<sequence>MNSALFDDLATVRLQCRIDADLTDDDPLLWLYVLAAEGLAAHEIGRPLLGEVWKTAADVPESVRHWVLLRVATAYAQREAVASGQPLQAMPRTFVDGLLDPWRVYR</sequence>
<proteinExistence type="predicted"/>